<reference evidence="1 2" key="1">
    <citation type="submission" date="2019-03" db="EMBL/GenBank/DDBJ databases">
        <title>Genomic Encyclopedia of Type Strains, Phase IV (KMG-IV): sequencing the most valuable type-strain genomes for metagenomic binning, comparative biology and taxonomic classification.</title>
        <authorList>
            <person name="Goeker M."/>
        </authorList>
    </citation>
    <scope>NUCLEOTIDE SEQUENCE [LARGE SCALE GENOMIC DNA]</scope>
    <source>
        <strain evidence="1 2">DSM 102852</strain>
    </source>
</reference>
<dbReference type="Proteomes" id="UP000294480">
    <property type="component" value="Unassembled WGS sequence"/>
</dbReference>
<dbReference type="Pfam" id="PF08900">
    <property type="entry name" value="AcaB"/>
    <property type="match status" value="1"/>
</dbReference>
<proteinExistence type="predicted"/>
<gene>
    <name evidence="1" type="ORF">DFR44_13031</name>
</gene>
<comment type="caution">
    <text evidence="1">The sequence shown here is derived from an EMBL/GenBank/DDBJ whole genome shotgun (WGS) entry which is preliminary data.</text>
</comment>
<evidence type="ECO:0000313" key="1">
    <source>
        <dbReference type="EMBL" id="TDR28962.1"/>
    </source>
</evidence>
<dbReference type="OrthoDB" id="8524550at2"/>
<dbReference type="RefSeq" id="WP_133621455.1">
    <property type="nucleotide sequence ID" value="NZ_SNZE01000030.1"/>
</dbReference>
<dbReference type="AlphaFoldDB" id="A0A4R6Y0U4"/>
<keyword evidence="2" id="KW-1185">Reference proteome</keyword>
<evidence type="ECO:0000313" key="2">
    <source>
        <dbReference type="Proteomes" id="UP000294480"/>
    </source>
</evidence>
<accession>A0A4R6Y0U4</accession>
<name>A0A4R6Y0U4_9BURK</name>
<dbReference type="EMBL" id="SNZE01000030">
    <property type="protein sequence ID" value="TDR28962.1"/>
    <property type="molecule type" value="Genomic_DNA"/>
</dbReference>
<protein>
    <submittedName>
        <fullName evidence="1">Integrating conjugative element protein (TIGR03761 family)</fullName>
    </submittedName>
</protein>
<sequence>MDGKKIPVIFNTGEVTFVPSIESFHRSGNSAFADGYDMYKESVEVNAINLKTKRTDAELMRLKEYEERYKLLMSRIGFKLKMTKKKREKYKLDDFEVIVKDVEAPSLPRFSALESSGQDTIELHTREAGRLFIGLPRNESSKGVGFPGMKATSNSFRTMFLRTHDDNPYVDFSLIQSEMDLNNLHRMIKQENANLVNRLKNNAKDGLNVNILENKQPIKFTVSFKNPYGFLLSRLLLDFDRFARLVYTLENCSVFSQIDSKYRLQNMRKEVVGFYNKVFDRKHTILHESIESIRRSDWLSEDIKPERKANLEQVVSVMGTVPTEVLICEIEPKHTRRRKYSYTSDVVEQLKSQNNKYLGIVEESDVWK</sequence>
<dbReference type="InterPro" id="IPR014996">
    <property type="entry name" value="AcaB"/>
</dbReference>
<organism evidence="1 2">
    <name type="scientific">Hydromonas duriensis</name>
    <dbReference type="NCBI Taxonomy" id="1527608"/>
    <lineage>
        <taxon>Bacteria</taxon>
        <taxon>Pseudomonadati</taxon>
        <taxon>Pseudomonadota</taxon>
        <taxon>Betaproteobacteria</taxon>
        <taxon>Burkholderiales</taxon>
        <taxon>Burkholderiaceae</taxon>
        <taxon>Hydromonas</taxon>
    </lineage>
</organism>